<organism evidence="1 2">
    <name type="scientific">Pedobacter cryoconitis</name>
    <dbReference type="NCBI Taxonomy" id="188932"/>
    <lineage>
        <taxon>Bacteria</taxon>
        <taxon>Pseudomonadati</taxon>
        <taxon>Bacteroidota</taxon>
        <taxon>Sphingobacteriia</taxon>
        <taxon>Sphingobacteriales</taxon>
        <taxon>Sphingobacteriaceae</taxon>
        <taxon>Pedobacter</taxon>
    </lineage>
</organism>
<proteinExistence type="predicted"/>
<accession>A0A7W8YRU7</accession>
<evidence type="ECO:0000313" key="2">
    <source>
        <dbReference type="Proteomes" id="UP000537718"/>
    </source>
</evidence>
<dbReference type="EMBL" id="JACHCF010000003">
    <property type="protein sequence ID" value="MBB5620656.1"/>
    <property type="molecule type" value="Genomic_DNA"/>
</dbReference>
<comment type="caution">
    <text evidence="1">The sequence shown here is derived from an EMBL/GenBank/DDBJ whole genome shotgun (WGS) entry which is preliminary data.</text>
</comment>
<dbReference type="AlphaFoldDB" id="A0A7W8YRU7"/>
<reference evidence="1 2" key="1">
    <citation type="submission" date="2020-08" db="EMBL/GenBank/DDBJ databases">
        <title>Genomic Encyclopedia of Type Strains, Phase IV (KMG-V): Genome sequencing to study the core and pangenomes of soil and plant-associated prokaryotes.</title>
        <authorList>
            <person name="Whitman W."/>
        </authorList>
    </citation>
    <scope>NUCLEOTIDE SEQUENCE [LARGE SCALE GENOMIC DNA]</scope>
    <source>
        <strain evidence="1 2">MP7CTX6</strain>
    </source>
</reference>
<sequence>MKVYLISYGDAKYASQREFFKETALASSFFDEVVIFSPEDLEPAFSRNFQHILNHRRGGGYWIWKPYLIQRVLESLNEDDILIYCDAGCMINSNGKERFKEYIEMLRQSETGCISFELPHKEREYTKQEAFDYFGPQEDVINSNQLMATVIMLRKCPHVTHLINKWYAVLCENPLLFTDDKNEADQHKEFIDHRHDQSVFSILRKIYQSEIIPDETYFLDFIREGQPYPIWAARLK</sequence>
<name>A0A7W8YRU7_9SPHI</name>
<evidence type="ECO:0000313" key="1">
    <source>
        <dbReference type="EMBL" id="MBB5620656.1"/>
    </source>
</evidence>
<dbReference type="RefSeq" id="WP_183866657.1">
    <property type="nucleotide sequence ID" value="NZ_JACHCF010000003.1"/>
</dbReference>
<gene>
    <name evidence="1" type="ORF">HDE69_001705</name>
</gene>
<dbReference type="Proteomes" id="UP000537718">
    <property type="component" value="Unassembled WGS sequence"/>
</dbReference>
<protein>
    <submittedName>
        <fullName evidence="1">Uncharacterized protein</fullName>
    </submittedName>
</protein>